<organism evidence="2 3">
    <name type="scientific">Vibrio viridaestus</name>
    <dbReference type="NCBI Taxonomy" id="2487322"/>
    <lineage>
        <taxon>Bacteria</taxon>
        <taxon>Pseudomonadati</taxon>
        <taxon>Pseudomonadota</taxon>
        <taxon>Gammaproteobacteria</taxon>
        <taxon>Vibrionales</taxon>
        <taxon>Vibrionaceae</taxon>
        <taxon>Vibrio</taxon>
    </lineage>
</organism>
<name>A0A3N9U939_9VIBR</name>
<dbReference type="EMBL" id="RJVQ01000001">
    <property type="protein sequence ID" value="RQW64736.1"/>
    <property type="molecule type" value="Genomic_DNA"/>
</dbReference>
<dbReference type="Pfam" id="PF04657">
    <property type="entry name" value="DMT_YdcZ"/>
    <property type="match status" value="1"/>
</dbReference>
<dbReference type="PANTHER" id="PTHR34821">
    <property type="entry name" value="INNER MEMBRANE PROTEIN YDCZ"/>
    <property type="match status" value="1"/>
</dbReference>
<dbReference type="Proteomes" id="UP000281112">
    <property type="component" value="Unassembled WGS sequence"/>
</dbReference>
<sequence>MSYIYFVLALIAGAALSIQAAINSRLSDGIGGQPLVASLISFAIGSICLGVIALFFADWQQVTSYLPQQALWRWVGGALGAGIVFTSVFLAQKLGVANTMFLFIIGQLFMGMVIDSMGLIQMPVRPVYWWKYAGMTVMLAGLALFMFGEKWFSR</sequence>
<evidence type="ECO:0000256" key="1">
    <source>
        <dbReference type="SAM" id="Phobius"/>
    </source>
</evidence>
<evidence type="ECO:0000313" key="2">
    <source>
        <dbReference type="EMBL" id="RQW64736.1"/>
    </source>
</evidence>
<dbReference type="AlphaFoldDB" id="A0A3N9U939"/>
<feature type="transmembrane region" description="Helical" evidence="1">
    <location>
        <begin position="36"/>
        <end position="59"/>
    </location>
</feature>
<proteinExistence type="predicted"/>
<feature type="transmembrane region" description="Helical" evidence="1">
    <location>
        <begin position="71"/>
        <end position="90"/>
    </location>
</feature>
<keyword evidence="1" id="KW-1133">Transmembrane helix</keyword>
<protein>
    <submittedName>
        <fullName evidence="2">DMT family transporter</fullName>
    </submittedName>
</protein>
<comment type="caution">
    <text evidence="2">The sequence shown here is derived from an EMBL/GenBank/DDBJ whole genome shotgun (WGS) entry which is preliminary data.</text>
</comment>
<keyword evidence="3" id="KW-1185">Reference proteome</keyword>
<dbReference type="InterPro" id="IPR006750">
    <property type="entry name" value="YdcZ"/>
</dbReference>
<reference evidence="2 3" key="1">
    <citation type="submission" date="2018-11" db="EMBL/GenBank/DDBJ databases">
        <title>Vibrio LJC006 sp. nov., isolated from seawater during the bloom of the enteromorpha.</title>
        <authorList>
            <person name="Liang J."/>
        </authorList>
    </citation>
    <scope>NUCLEOTIDE SEQUENCE [LARGE SCALE GENOMIC DNA]</scope>
    <source>
        <strain evidence="2 3">LJC006</strain>
    </source>
</reference>
<feature type="transmembrane region" description="Helical" evidence="1">
    <location>
        <begin position="96"/>
        <end position="117"/>
    </location>
</feature>
<dbReference type="OrthoDB" id="9097160at2"/>
<feature type="transmembrane region" description="Helical" evidence="1">
    <location>
        <begin position="129"/>
        <end position="148"/>
    </location>
</feature>
<evidence type="ECO:0000313" key="3">
    <source>
        <dbReference type="Proteomes" id="UP000281112"/>
    </source>
</evidence>
<dbReference type="RefSeq" id="WP_124935387.1">
    <property type="nucleotide sequence ID" value="NZ_RJVQ01000001.1"/>
</dbReference>
<dbReference type="PANTHER" id="PTHR34821:SF2">
    <property type="entry name" value="INNER MEMBRANE PROTEIN YDCZ"/>
    <property type="match status" value="1"/>
</dbReference>
<dbReference type="GO" id="GO:0005886">
    <property type="term" value="C:plasma membrane"/>
    <property type="evidence" value="ECO:0007669"/>
    <property type="project" value="TreeGrafter"/>
</dbReference>
<keyword evidence="1" id="KW-0812">Transmembrane</keyword>
<accession>A0A3N9U939</accession>
<gene>
    <name evidence="2" type="ORF">EES38_01430</name>
</gene>
<keyword evidence="1" id="KW-0472">Membrane</keyword>